<sequence>MKLLETTTLAATSAVPWQDWPSCNHSGFFDPRTEGGADQSWLANSSSSSDNQSPTESDEDWEES</sequence>
<evidence type="ECO:0000256" key="1">
    <source>
        <dbReference type="SAM" id="MobiDB-lite"/>
    </source>
</evidence>
<comment type="caution">
    <text evidence="2">The sequence shown here is derived from an EMBL/GenBank/DDBJ whole genome shotgun (WGS) entry which is preliminary data.</text>
</comment>
<dbReference type="Proteomes" id="UP000290289">
    <property type="component" value="Chromosome 2"/>
</dbReference>
<organism evidence="2 3">
    <name type="scientific">Malus domestica</name>
    <name type="common">Apple</name>
    <name type="synonym">Pyrus malus</name>
    <dbReference type="NCBI Taxonomy" id="3750"/>
    <lineage>
        <taxon>Eukaryota</taxon>
        <taxon>Viridiplantae</taxon>
        <taxon>Streptophyta</taxon>
        <taxon>Embryophyta</taxon>
        <taxon>Tracheophyta</taxon>
        <taxon>Spermatophyta</taxon>
        <taxon>Magnoliopsida</taxon>
        <taxon>eudicotyledons</taxon>
        <taxon>Gunneridae</taxon>
        <taxon>Pentapetalae</taxon>
        <taxon>rosids</taxon>
        <taxon>fabids</taxon>
        <taxon>Rosales</taxon>
        <taxon>Rosaceae</taxon>
        <taxon>Amygdaloideae</taxon>
        <taxon>Maleae</taxon>
        <taxon>Malus</taxon>
    </lineage>
</organism>
<dbReference type="EMBL" id="RDQH01000328">
    <property type="protein sequence ID" value="RXI05015.1"/>
    <property type="molecule type" value="Genomic_DNA"/>
</dbReference>
<reference evidence="2 3" key="1">
    <citation type="submission" date="2018-10" db="EMBL/GenBank/DDBJ databases">
        <title>A high-quality apple genome assembly.</title>
        <authorList>
            <person name="Hu J."/>
        </authorList>
    </citation>
    <scope>NUCLEOTIDE SEQUENCE [LARGE SCALE GENOMIC DNA]</scope>
    <source>
        <strain evidence="3">cv. HFTH1</strain>
        <tissue evidence="2">Young leaf</tissue>
    </source>
</reference>
<accession>A0A498KGW8</accession>
<evidence type="ECO:0000313" key="2">
    <source>
        <dbReference type="EMBL" id="RXI05015.1"/>
    </source>
</evidence>
<feature type="compositionally biased region" description="Low complexity" evidence="1">
    <location>
        <begin position="37"/>
        <end position="53"/>
    </location>
</feature>
<feature type="region of interest" description="Disordered" evidence="1">
    <location>
        <begin position="20"/>
        <end position="64"/>
    </location>
</feature>
<protein>
    <submittedName>
        <fullName evidence="2">Uncharacterized protein</fullName>
    </submittedName>
</protein>
<gene>
    <name evidence="2" type="ORF">DVH24_006272</name>
</gene>
<keyword evidence="3" id="KW-1185">Reference proteome</keyword>
<evidence type="ECO:0000313" key="3">
    <source>
        <dbReference type="Proteomes" id="UP000290289"/>
    </source>
</evidence>
<dbReference type="AlphaFoldDB" id="A0A498KGW8"/>
<name>A0A498KGW8_MALDO</name>
<proteinExistence type="predicted"/>